<dbReference type="SMART" id="SM00387">
    <property type="entry name" value="HATPase_c"/>
    <property type="match status" value="1"/>
</dbReference>
<comment type="caution">
    <text evidence="14">The sequence shown here is derived from an EMBL/GenBank/DDBJ whole genome shotgun (WGS) entry which is preliminary data.</text>
</comment>
<keyword evidence="6 12" id="KW-0812">Transmembrane</keyword>
<sequence length="670" mass="78132">MRQIISLFSLIFLVGCNSNEKNPAIQKKLDSYFDKSSDVNLEKEVRLKYIDSAENIIQEANENDSIKIKNYFKIANRFFMVLEYEKYKEKTKEILKISESINDSLSIAKAEYYLGDYYFSTSKNDSAYYYYLSAEKKYLKINDESSLANTKLHKAYILSYEKDFLGSESETIKVLNIAKKIEDQSLIYECYVNLGSALSGLGDYEKALEYHQKSLLQIKKIEDENYKPILQAQTLNNIGFVYLSISKFNEASQIFAEGLKINNLQEIQPVLYTSLLDNFAYSRFKINKNEGLKDFQTALAVRDEINDVYGKINSRIHLTEYYLSQKDTLKALQLNSEANKLAKESHYNKEVLVTLDFFTKLLPKEGLSYARDYIKLNDSLQKQERATRNKLARIEFETDEIISEKETISNQRKIILIASLLIISFSFLFYIILYQRSKHKELVFAQQQQESNEEIYRLMLNNQEDIDEVRRNVKRNIGLELHDNILNRLAGVRFNLFSISRRQDEETIKKALEHIDYIRVIEQEIRAFSHHLHNESEIYKSGFKNILEELLKNQKETYPPECNFEIYYDDAMNNMNPEIKMNVYRIIQEAFNNINKYANASKIALILDTEDDFLHLEINDNGIGFNEKKVKNGIGLKNMKSRTEAMKGEISITSEKGKGTLIKLNVPLVN</sequence>
<keyword evidence="9" id="KW-0902">Two-component regulatory system</keyword>
<keyword evidence="5" id="KW-0808">Transferase</keyword>
<organism evidence="14 15">
    <name type="scientific">Flavobacterium helocola</name>
    <dbReference type="NCBI Taxonomy" id="3139139"/>
    <lineage>
        <taxon>Bacteria</taxon>
        <taxon>Pseudomonadati</taxon>
        <taxon>Bacteroidota</taxon>
        <taxon>Flavobacteriia</taxon>
        <taxon>Flavobacteriales</taxon>
        <taxon>Flavobacteriaceae</taxon>
        <taxon>Flavobacterium</taxon>
    </lineage>
</organism>
<dbReference type="CDD" id="cd16917">
    <property type="entry name" value="HATPase_UhpB-NarQ-NarX-like"/>
    <property type="match status" value="1"/>
</dbReference>
<evidence type="ECO:0000256" key="12">
    <source>
        <dbReference type="SAM" id="Phobius"/>
    </source>
</evidence>
<keyword evidence="8 12" id="KW-1133">Transmembrane helix</keyword>
<dbReference type="RefSeq" id="WP_341682177.1">
    <property type="nucleotide sequence ID" value="NZ_JBBYHT010000001.1"/>
</dbReference>
<feature type="repeat" description="TPR" evidence="11">
    <location>
        <begin position="232"/>
        <end position="265"/>
    </location>
</feature>
<dbReference type="InterPro" id="IPR036890">
    <property type="entry name" value="HATPase_C_sf"/>
</dbReference>
<evidence type="ECO:0000256" key="11">
    <source>
        <dbReference type="PROSITE-ProRule" id="PRU00339"/>
    </source>
</evidence>
<keyword evidence="15" id="KW-1185">Reference proteome</keyword>
<dbReference type="EC" id="2.7.13.3" evidence="3"/>
<dbReference type="InterPro" id="IPR004358">
    <property type="entry name" value="Sig_transdc_His_kin-like_C"/>
</dbReference>
<evidence type="ECO:0000256" key="4">
    <source>
        <dbReference type="ARBA" id="ARBA00022475"/>
    </source>
</evidence>
<keyword evidence="4" id="KW-1003">Cell membrane</keyword>
<accession>A0ABU9I5S1</accession>
<evidence type="ECO:0000313" key="15">
    <source>
        <dbReference type="Proteomes" id="UP001393056"/>
    </source>
</evidence>
<evidence type="ECO:0000256" key="10">
    <source>
        <dbReference type="ARBA" id="ARBA00023136"/>
    </source>
</evidence>
<keyword evidence="7" id="KW-0418">Kinase</keyword>
<dbReference type="InterPro" id="IPR019734">
    <property type="entry name" value="TPR_rpt"/>
</dbReference>
<keyword evidence="10 12" id="KW-0472">Membrane</keyword>
<dbReference type="PANTHER" id="PTHR24421">
    <property type="entry name" value="NITRATE/NITRITE SENSOR PROTEIN NARX-RELATED"/>
    <property type="match status" value="1"/>
</dbReference>
<gene>
    <name evidence="14" type="ORF">AAEO58_04360</name>
</gene>
<dbReference type="PROSITE" id="PS51257">
    <property type="entry name" value="PROKAR_LIPOPROTEIN"/>
    <property type="match status" value="1"/>
</dbReference>
<comment type="catalytic activity">
    <reaction evidence="1">
        <text>ATP + protein L-histidine = ADP + protein N-phospho-L-histidine.</text>
        <dbReference type="EC" id="2.7.13.3"/>
    </reaction>
</comment>
<dbReference type="Proteomes" id="UP001393056">
    <property type="component" value="Unassembled WGS sequence"/>
</dbReference>
<dbReference type="PANTHER" id="PTHR24421:SF37">
    <property type="entry name" value="SENSOR HISTIDINE KINASE NARS"/>
    <property type="match status" value="1"/>
</dbReference>
<evidence type="ECO:0000256" key="9">
    <source>
        <dbReference type="ARBA" id="ARBA00023012"/>
    </source>
</evidence>
<evidence type="ECO:0000313" key="14">
    <source>
        <dbReference type="EMBL" id="MEL1247268.1"/>
    </source>
</evidence>
<keyword evidence="11" id="KW-0802">TPR repeat</keyword>
<proteinExistence type="predicted"/>
<evidence type="ECO:0000256" key="7">
    <source>
        <dbReference type="ARBA" id="ARBA00022777"/>
    </source>
</evidence>
<dbReference type="InterPro" id="IPR003594">
    <property type="entry name" value="HATPase_dom"/>
</dbReference>
<dbReference type="PRINTS" id="PR00344">
    <property type="entry name" value="BCTRLSENSOR"/>
</dbReference>
<dbReference type="Pfam" id="PF13424">
    <property type="entry name" value="TPR_12"/>
    <property type="match status" value="1"/>
</dbReference>
<evidence type="ECO:0000256" key="2">
    <source>
        <dbReference type="ARBA" id="ARBA00004651"/>
    </source>
</evidence>
<name>A0ABU9I5S1_9FLAO</name>
<evidence type="ECO:0000256" key="3">
    <source>
        <dbReference type="ARBA" id="ARBA00012438"/>
    </source>
</evidence>
<dbReference type="Gene3D" id="3.30.565.10">
    <property type="entry name" value="Histidine kinase-like ATPase, C-terminal domain"/>
    <property type="match status" value="1"/>
</dbReference>
<dbReference type="SUPFAM" id="SSF48452">
    <property type="entry name" value="TPR-like"/>
    <property type="match status" value="2"/>
</dbReference>
<dbReference type="SUPFAM" id="SSF55874">
    <property type="entry name" value="ATPase domain of HSP90 chaperone/DNA topoisomerase II/histidine kinase"/>
    <property type="match status" value="1"/>
</dbReference>
<dbReference type="PROSITE" id="PS50109">
    <property type="entry name" value="HIS_KIN"/>
    <property type="match status" value="1"/>
</dbReference>
<evidence type="ECO:0000259" key="13">
    <source>
        <dbReference type="PROSITE" id="PS50109"/>
    </source>
</evidence>
<evidence type="ECO:0000256" key="6">
    <source>
        <dbReference type="ARBA" id="ARBA00022692"/>
    </source>
</evidence>
<evidence type="ECO:0000256" key="5">
    <source>
        <dbReference type="ARBA" id="ARBA00022679"/>
    </source>
</evidence>
<dbReference type="Pfam" id="PF02518">
    <property type="entry name" value="HATPase_c"/>
    <property type="match status" value="1"/>
</dbReference>
<protein>
    <recommendedName>
        <fullName evidence="3">histidine kinase</fullName>
        <ecNumber evidence="3">2.7.13.3</ecNumber>
    </recommendedName>
</protein>
<dbReference type="Gene3D" id="1.25.40.10">
    <property type="entry name" value="Tetratricopeptide repeat domain"/>
    <property type="match status" value="1"/>
</dbReference>
<dbReference type="PROSITE" id="PS50005">
    <property type="entry name" value="TPR"/>
    <property type="match status" value="1"/>
</dbReference>
<dbReference type="InterPro" id="IPR011990">
    <property type="entry name" value="TPR-like_helical_dom_sf"/>
</dbReference>
<feature type="domain" description="Histidine kinase" evidence="13">
    <location>
        <begin position="583"/>
        <end position="670"/>
    </location>
</feature>
<feature type="transmembrane region" description="Helical" evidence="12">
    <location>
        <begin position="414"/>
        <end position="433"/>
    </location>
</feature>
<dbReference type="SMART" id="SM00028">
    <property type="entry name" value="TPR"/>
    <property type="match status" value="2"/>
</dbReference>
<dbReference type="InterPro" id="IPR050482">
    <property type="entry name" value="Sensor_HK_TwoCompSys"/>
</dbReference>
<evidence type="ECO:0000256" key="1">
    <source>
        <dbReference type="ARBA" id="ARBA00000085"/>
    </source>
</evidence>
<dbReference type="InterPro" id="IPR005467">
    <property type="entry name" value="His_kinase_dom"/>
</dbReference>
<evidence type="ECO:0000256" key="8">
    <source>
        <dbReference type="ARBA" id="ARBA00022989"/>
    </source>
</evidence>
<dbReference type="EMBL" id="JBBYHT010000001">
    <property type="protein sequence ID" value="MEL1247268.1"/>
    <property type="molecule type" value="Genomic_DNA"/>
</dbReference>
<reference evidence="14 15" key="1">
    <citation type="submission" date="2024-04" db="EMBL/GenBank/DDBJ databases">
        <title>Flavobacterium sp. DGU41 16S ribosomal RNA gene Genome sequencing and assembly.</title>
        <authorList>
            <person name="Park S."/>
        </authorList>
    </citation>
    <scope>NUCLEOTIDE SEQUENCE [LARGE SCALE GENOMIC DNA]</scope>
    <source>
        <strain evidence="14 15">DGU41</strain>
    </source>
</reference>
<comment type="subcellular location">
    <subcellularLocation>
        <location evidence="2">Cell membrane</location>
        <topology evidence="2">Multi-pass membrane protein</topology>
    </subcellularLocation>
</comment>